<accession>A0A087E8P0</accession>
<dbReference type="eggNOG" id="COG0834">
    <property type="taxonomic scope" value="Bacteria"/>
</dbReference>
<feature type="chain" id="PRO_5039338898" evidence="2">
    <location>
        <begin position="25"/>
        <end position="309"/>
    </location>
</feature>
<evidence type="ECO:0000256" key="2">
    <source>
        <dbReference type="SAM" id="SignalP"/>
    </source>
</evidence>
<feature type="domain" description="Solute-binding protein family 3/N-terminal" evidence="3">
    <location>
        <begin position="70"/>
        <end position="297"/>
    </location>
</feature>
<dbReference type="PANTHER" id="PTHR35936:SF17">
    <property type="entry name" value="ARGININE-BINDING EXTRACELLULAR PROTEIN ARTP"/>
    <property type="match status" value="1"/>
</dbReference>
<keyword evidence="5" id="KW-1185">Reference proteome</keyword>
<dbReference type="Proteomes" id="UP000029055">
    <property type="component" value="Unassembled WGS sequence"/>
</dbReference>
<evidence type="ECO:0000313" key="4">
    <source>
        <dbReference type="EMBL" id="KFJ04141.1"/>
    </source>
</evidence>
<dbReference type="PANTHER" id="PTHR35936">
    <property type="entry name" value="MEMBRANE-BOUND LYTIC MUREIN TRANSGLYCOSYLASE F"/>
    <property type="match status" value="1"/>
</dbReference>
<dbReference type="AlphaFoldDB" id="A0A087E8P0"/>
<name>A0A087E8P0_9BIFI</name>
<dbReference type="Pfam" id="PF00497">
    <property type="entry name" value="SBP_bac_3"/>
    <property type="match status" value="1"/>
</dbReference>
<proteinExistence type="predicted"/>
<organism evidence="4 5">
    <name type="scientific">Bifidobacterium subtile</name>
    <dbReference type="NCBI Taxonomy" id="77635"/>
    <lineage>
        <taxon>Bacteria</taxon>
        <taxon>Bacillati</taxon>
        <taxon>Actinomycetota</taxon>
        <taxon>Actinomycetes</taxon>
        <taxon>Bifidobacteriales</taxon>
        <taxon>Bifidobacteriaceae</taxon>
        <taxon>Bifidobacterium</taxon>
    </lineage>
</organism>
<protein>
    <submittedName>
        <fullName evidence="4">ABC transporter substrate-binding protein</fullName>
    </submittedName>
</protein>
<dbReference type="SMART" id="SM00062">
    <property type="entry name" value="PBPb"/>
    <property type="match status" value="1"/>
</dbReference>
<dbReference type="CDD" id="cd01004">
    <property type="entry name" value="PBP2_MidA_like"/>
    <property type="match status" value="1"/>
</dbReference>
<dbReference type="EMBL" id="JGZR01000005">
    <property type="protein sequence ID" value="KFJ04141.1"/>
    <property type="molecule type" value="Genomic_DNA"/>
</dbReference>
<evidence type="ECO:0000259" key="3">
    <source>
        <dbReference type="SMART" id="SM00062"/>
    </source>
</evidence>
<evidence type="ECO:0000313" key="5">
    <source>
        <dbReference type="Proteomes" id="UP000029055"/>
    </source>
</evidence>
<keyword evidence="1 2" id="KW-0732">Signal</keyword>
<feature type="signal peptide" evidence="2">
    <location>
        <begin position="1"/>
        <end position="24"/>
    </location>
</feature>
<gene>
    <name evidence="4" type="ORF">BISU_1179</name>
</gene>
<dbReference type="RefSeq" id="WP_033502869.1">
    <property type="nucleotide sequence ID" value="NZ_CP062939.1"/>
</dbReference>
<dbReference type="Gene3D" id="3.40.190.10">
    <property type="entry name" value="Periplasmic binding protein-like II"/>
    <property type="match status" value="2"/>
</dbReference>
<dbReference type="STRING" id="77635.BISU_1179"/>
<sequence length="309" mass="31734">MTHYAKGLKALAAVTLGTAMIVSAAACGTTDADSSSDASSATIKSYDVSAINKDDAIAAILPASVTKDDTLTVGSDISYAPAEFLDADGKTVIGYDVDISKAVAAVLGLKEKTVPSSFDSIIPSVGSKYDIGMSAFTVTKERLKSVDFVSYFNAGSTYVVQKGNPKKIDSSDLCGDKFAVGTGTIQESAVGALSKQCTAAGKKPMQIQSFKAQSDATTAVATGKADVFYADSPVAGYAVKLTNGTLQTIGNDVDVAPEGIIIKKGDAATAQAVQKALQKLMDDGTYKKILGHWGVSSGAIEKAEINPAV</sequence>
<comment type="caution">
    <text evidence="4">The sequence shown here is derived from an EMBL/GenBank/DDBJ whole genome shotgun (WGS) entry which is preliminary data.</text>
</comment>
<dbReference type="InterPro" id="IPR001638">
    <property type="entry name" value="Solute-binding_3/MltF_N"/>
</dbReference>
<dbReference type="SUPFAM" id="SSF53850">
    <property type="entry name" value="Periplasmic binding protein-like II"/>
    <property type="match status" value="1"/>
</dbReference>
<dbReference type="PROSITE" id="PS51257">
    <property type="entry name" value="PROKAR_LIPOPROTEIN"/>
    <property type="match status" value="1"/>
</dbReference>
<evidence type="ECO:0000256" key="1">
    <source>
        <dbReference type="ARBA" id="ARBA00022729"/>
    </source>
</evidence>
<reference evidence="4 5" key="1">
    <citation type="submission" date="2014-03" db="EMBL/GenBank/DDBJ databases">
        <title>Genomics of Bifidobacteria.</title>
        <authorList>
            <person name="Ventura M."/>
            <person name="Milani C."/>
            <person name="Lugli G.A."/>
        </authorList>
    </citation>
    <scope>NUCLEOTIDE SEQUENCE [LARGE SCALE GENOMIC DNA]</scope>
    <source>
        <strain evidence="4 5">LMG 11597</strain>
    </source>
</reference>